<feature type="compositionally biased region" description="Low complexity" evidence="2">
    <location>
        <begin position="526"/>
        <end position="539"/>
    </location>
</feature>
<evidence type="ECO:0000313" key="3">
    <source>
        <dbReference type="EMBL" id="CZR54270.1"/>
    </source>
</evidence>
<dbReference type="EMBL" id="FJOG01000005">
    <property type="protein sequence ID" value="CZR54270.1"/>
    <property type="molecule type" value="Genomic_DNA"/>
</dbReference>
<evidence type="ECO:0000256" key="1">
    <source>
        <dbReference type="SAM" id="Coils"/>
    </source>
</evidence>
<proteinExistence type="predicted"/>
<name>A0A1L7WNB8_9HELO</name>
<evidence type="ECO:0000313" key="4">
    <source>
        <dbReference type="Proteomes" id="UP000184330"/>
    </source>
</evidence>
<organism evidence="3 4">
    <name type="scientific">Phialocephala subalpina</name>
    <dbReference type="NCBI Taxonomy" id="576137"/>
    <lineage>
        <taxon>Eukaryota</taxon>
        <taxon>Fungi</taxon>
        <taxon>Dikarya</taxon>
        <taxon>Ascomycota</taxon>
        <taxon>Pezizomycotina</taxon>
        <taxon>Leotiomycetes</taxon>
        <taxon>Helotiales</taxon>
        <taxon>Mollisiaceae</taxon>
        <taxon>Phialocephala</taxon>
        <taxon>Phialocephala fortinii species complex</taxon>
    </lineage>
</organism>
<feature type="compositionally biased region" description="Basic residues" evidence="2">
    <location>
        <begin position="242"/>
        <end position="251"/>
    </location>
</feature>
<feature type="compositionally biased region" description="Low complexity" evidence="2">
    <location>
        <begin position="574"/>
        <end position="588"/>
    </location>
</feature>
<feature type="compositionally biased region" description="Polar residues" evidence="2">
    <location>
        <begin position="547"/>
        <end position="571"/>
    </location>
</feature>
<dbReference type="Proteomes" id="UP000184330">
    <property type="component" value="Unassembled WGS sequence"/>
</dbReference>
<dbReference type="OrthoDB" id="5430717at2759"/>
<feature type="coiled-coil region" evidence="1">
    <location>
        <begin position="119"/>
        <end position="171"/>
    </location>
</feature>
<reference evidence="3 4" key="1">
    <citation type="submission" date="2016-03" db="EMBL/GenBank/DDBJ databases">
        <authorList>
            <person name="Ploux O."/>
        </authorList>
    </citation>
    <scope>NUCLEOTIDE SEQUENCE [LARGE SCALE GENOMIC DNA]</scope>
    <source>
        <strain evidence="3 4">UAMH 11012</strain>
    </source>
</reference>
<feature type="compositionally biased region" description="Low complexity" evidence="2">
    <location>
        <begin position="612"/>
        <end position="624"/>
    </location>
</feature>
<feature type="region of interest" description="Disordered" evidence="2">
    <location>
        <begin position="1"/>
        <end position="57"/>
    </location>
</feature>
<evidence type="ECO:0000256" key="2">
    <source>
        <dbReference type="SAM" id="MobiDB-lite"/>
    </source>
</evidence>
<sequence>MAEWLRPFPGFGRARTPMPTGNDRPATSSFDEGTESEEGSIPRLRPASRVSSYIGLRPNTSPVYDTDTFPNFRKPDNVYYRPSGDQMAEMLKVAVMSKGTFDPLPKEYNSCILHVLEAYQGMRDEIAKKDEEIEAMKQRHTMATKDFENMATKWEAREKDYQAELKKLEVILSKTEGGMEKIMLARTKSRVHGSKKIKEAVNELRSANQRDTGRALKDDQAVPTGTEDNQEPLYIQPGGRLTSRRKKKNNRKISDVPPPEASPANDPVEAPPRNRLLNRASRGNLLNLFAGKASDPGPSSKKSPRLIEAQLKAVEREKSIREHGVAFDSDSSDSSSEEEAGLELRIRGHVFELESSLQKPLPVTPRTIPRKLRRGVSDQTDSPKTTLGGLSMVPNQMGFSFRPGDDTSILGKRSSESSRRVSEDSIMRRSSDQTTQMAAYREGTGILPGRRSSIPRPLPKVTKFPSPEPQSQYGTPLHRYNSKSSVLTAFRADSGRSSSDDSKRNSLIGQRKMATDKRSGNSDAITAAARAVARSSTVVRSDEKNSSLESPSASGSQQKTSSRTNSLSVETRGNKSGKSSLGSGRGPSNADGAGGNRHSGLDVEPRKKHGRSSLGSCDDGNSSGDDYRDDDFM</sequence>
<feature type="compositionally biased region" description="Basic and acidic residues" evidence="2">
    <location>
        <begin position="211"/>
        <end position="220"/>
    </location>
</feature>
<keyword evidence="1" id="KW-0175">Coiled coil</keyword>
<gene>
    <name evidence="3" type="ORF">PAC_04153</name>
</gene>
<dbReference type="STRING" id="576137.A0A1L7WNB8"/>
<protein>
    <submittedName>
        <fullName evidence="3">Uncharacterized protein</fullName>
    </submittedName>
</protein>
<keyword evidence="4" id="KW-1185">Reference proteome</keyword>
<accession>A0A1L7WNB8</accession>
<feature type="compositionally biased region" description="Basic and acidic residues" evidence="2">
    <location>
        <begin position="413"/>
        <end position="431"/>
    </location>
</feature>
<feature type="region of interest" description="Disordered" evidence="2">
    <location>
        <begin position="204"/>
        <end position="274"/>
    </location>
</feature>
<dbReference type="AlphaFoldDB" id="A0A1L7WNB8"/>
<feature type="region of interest" description="Disordered" evidence="2">
    <location>
        <begin position="373"/>
        <end position="633"/>
    </location>
</feature>